<protein>
    <submittedName>
        <fullName evidence="1">Uncharacterized protein</fullName>
    </submittedName>
</protein>
<gene>
    <name evidence="1" type="ORF">FA95DRAFT_1595728</name>
</gene>
<organism evidence="1 2">
    <name type="scientific">Auriscalpium vulgare</name>
    <dbReference type="NCBI Taxonomy" id="40419"/>
    <lineage>
        <taxon>Eukaryota</taxon>
        <taxon>Fungi</taxon>
        <taxon>Dikarya</taxon>
        <taxon>Basidiomycota</taxon>
        <taxon>Agaricomycotina</taxon>
        <taxon>Agaricomycetes</taxon>
        <taxon>Russulales</taxon>
        <taxon>Auriscalpiaceae</taxon>
        <taxon>Auriscalpium</taxon>
    </lineage>
</organism>
<reference evidence="1" key="2">
    <citation type="journal article" date="2022" name="New Phytol.">
        <title>Evolutionary transition to the ectomycorrhizal habit in the genomes of a hyperdiverse lineage of mushroom-forming fungi.</title>
        <authorList>
            <person name="Looney B."/>
            <person name="Miyauchi S."/>
            <person name="Morin E."/>
            <person name="Drula E."/>
            <person name="Courty P.E."/>
            <person name="Kohler A."/>
            <person name="Kuo A."/>
            <person name="LaButti K."/>
            <person name="Pangilinan J."/>
            <person name="Lipzen A."/>
            <person name="Riley R."/>
            <person name="Andreopoulos W."/>
            <person name="He G."/>
            <person name="Johnson J."/>
            <person name="Nolan M."/>
            <person name="Tritt A."/>
            <person name="Barry K.W."/>
            <person name="Grigoriev I.V."/>
            <person name="Nagy L.G."/>
            <person name="Hibbett D."/>
            <person name="Henrissat B."/>
            <person name="Matheny P.B."/>
            <person name="Labbe J."/>
            <person name="Martin F.M."/>
        </authorList>
    </citation>
    <scope>NUCLEOTIDE SEQUENCE</scope>
    <source>
        <strain evidence="1">FP105234-sp</strain>
    </source>
</reference>
<name>A0ACB8RTZ3_9AGAM</name>
<evidence type="ECO:0000313" key="2">
    <source>
        <dbReference type="Proteomes" id="UP000814033"/>
    </source>
</evidence>
<accession>A0ACB8RTZ3</accession>
<dbReference type="Proteomes" id="UP000814033">
    <property type="component" value="Unassembled WGS sequence"/>
</dbReference>
<comment type="caution">
    <text evidence="1">The sequence shown here is derived from an EMBL/GenBank/DDBJ whole genome shotgun (WGS) entry which is preliminary data.</text>
</comment>
<sequence>MNAFDGPAVALSKLTIASESVAHTSAGLATVPLDILLLIFRNLEVSDICSLAQCCHRLATLTSVRPVWHSALQDLIASHIPIPPCPPLEGLSAEELRHTALHAGALRRAWTSAHPTRTRVLRVLPNLTRRMRPTGLDLVLGREHRYALATYHSLDARPDDDARHLLQCVDFGVPGLRARGWEDDGDTDSTVVAWMWFSGALSFALNEARDAAALVAVTSVDSNPTTYILGLDVSSRGAGRPWASQDTVQHGFTTLRRMETLGIPLLLRGEVLVAGDLQGNLWLYNVDTGATLYELRSLREAADADTAHADIPQVVLLPDMLLAFDSATIRQYTLSATTVADADPAEYPVLHPTVIHRWRWRIDTLSVAPLSHPLSPAPNPRPPINIWVRFGSWYPWPINMMHHYSLTSASEGAAYALPPVLVLYTYSALDMFAVAHATVGPHGTALWTDTQSDAFGEGVGGSDGSGRLDGQRIVAKVLRPLPSHVQVPSDGAEDVGLEVGAVGMMREMEGAKYDRGTTTTFGLLRREQEPCVVALDEEAGRVALALKGGEMVVWEYLPMAERDERAR</sequence>
<proteinExistence type="predicted"/>
<keyword evidence="2" id="KW-1185">Reference proteome</keyword>
<dbReference type="EMBL" id="MU275905">
    <property type="protein sequence ID" value="KAI0047387.1"/>
    <property type="molecule type" value="Genomic_DNA"/>
</dbReference>
<reference evidence="1" key="1">
    <citation type="submission" date="2021-02" db="EMBL/GenBank/DDBJ databases">
        <authorList>
            <consortium name="DOE Joint Genome Institute"/>
            <person name="Ahrendt S."/>
            <person name="Looney B.P."/>
            <person name="Miyauchi S."/>
            <person name="Morin E."/>
            <person name="Drula E."/>
            <person name="Courty P.E."/>
            <person name="Chicoki N."/>
            <person name="Fauchery L."/>
            <person name="Kohler A."/>
            <person name="Kuo A."/>
            <person name="Labutti K."/>
            <person name="Pangilinan J."/>
            <person name="Lipzen A."/>
            <person name="Riley R."/>
            <person name="Andreopoulos W."/>
            <person name="He G."/>
            <person name="Johnson J."/>
            <person name="Barry K.W."/>
            <person name="Grigoriev I.V."/>
            <person name="Nagy L."/>
            <person name="Hibbett D."/>
            <person name="Henrissat B."/>
            <person name="Matheny P.B."/>
            <person name="Labbe J."/>
            <person name="Martin F."/>
        </authorList>
    </citation>
    <scope>NUCLEOTIDE SEQUENCE</scope>
    <source>
        <strain evidence="1">FP105234-sp</strain>
    </source>
</reference>
<evidence type="ECO:0000313" key="1">
    <source>
        <dbReference type="EMBL" id="KAI0047387.1"/>
    </source>
</evidence>